<evidence type="ECO:0000313" key="4">
    <source>
        <dbReference type="Proteomes" id="UP000648352"/>
    </source>
</evidence>
<evidence type="ECO:0000256" key="2">
    <source>
        <dbReference type="SAM" id="SignalP"/>
    </source>
</evidence>
<name>A0ABR8RZ53_9MICO</name>
<dbReference type="Gene3D" id="3.40.190.10">
    <property type="entry name" value="Periplasmic binding protein-like II"/>
    <property type="match status" value="2"/>
</dbReference>
<evidence type="ECO:0000313" key="3">
    <source>
        <dbReference type="EMBL" id="MBD7956492.1"/>
    </source>
</evidence>
<dbReference type="PANTHER" id="PTHR43649">
    <property type="entry name" value="ARABINOSE-BINDING PROTEIN-RELATED"/>
    <property type="match status" value="1"/>
</dbReference>
<feature type="chain" id="PRO_5045715239" evidence="2">
    <location>
        <begin position="23"/>
        <end position="498"/>
    </location>
</feature>
<keyword evidence="4" id="KW-1185">Reference proteome</keyword>
<dbReference type="PROSITE" id="PS51257">
    <property type="entry name" value="PROKAR_LIPOPROTEIN"/>
    <property type="match status" value="1"/>
</dbReference>
<gene>
    <name evidence="3" type="ORF">H9651_02440</name>
</gene>
<dbReference type="InterPro" id="IPR050490">
    <property type="entry name" value="Bact_solute-bd_prot1"/>
</dbReference>
<reference evidence="3 4" key="1">
    <citation type="submission" date="2020-08" db="EMBL/GenBank/DDBJ databases">
        <title>A Genomic Blueprint of the Chicken Gut Microbiome.</title>
        <authorList>
            <person name="Gilroy R."/>
            <person name="Ravi A."/>
            <person name="Getino M."/>
            <person name="Pursley I."/>
            <person name="Horton D.L."/>
            <person name="Alikhan N.-F."/>
            <person name="Baker D."/>
            <person name="Gharbi K."/>
            <person name="Hall N."/>
            <person name="Watson M."/>
            <person name="Adriaenssens E.M."/>
            <person name="Foster-Nyarko E."/>
            <person name="Jarju S."/>
            <person name="Secka A."/>
            <person name="Antonio M."/>
            <person name="Oren A."/>
            <person name="Chaudhuri R."/>
            <person name="La Ragione R.M."/>
            <person name="Hildebrand F."/>
            <person name="Pallen M.J."/>
        </authorList>
    </citation>
    <scope>NUCLEOTIDE SEQUENCE [LARGE SCALE GENOMIC DNA]</scope>
    <source>
        <strain evidence="3 4">Sa4CUA7</strain>
    </source>
</reference>
<dbReference type="Proteomes" id="UP000648352">
    <property type="component" value="Unassembled WGS sequence"/>
</dbReference>
<evidence type="ECO:0000256" key="1">
    <source>
        <dbReference type="ARBA" id="ARBA00022729"/>
    </source>
</evidence>
<dbReference type="CDD" id="cd13580">
    <property type="entry name" value="PBP2_AlgQ_like_1"/>
    <property type="match status" value="1"/>
</dbReference>
<sequence>MKNHSRLGIAIASLTAASLAMTACTADPGASEETLESVTWMTMLHTPTTPEKGGPVESALEEYTGMDIEFQWVPDASKDEKVNAAIASDSLADITTLTNIANTSVRQALASGQFWDVEPYLEEFPNLAEIPDQTLDSARVAGHLYGVPIQKPIARYGVVVRQDWLDNLGLEVPHTIEELAEVAVAFTENDPDGNGVADTTGFVDRAESSILGFRMLSGYFGAGNIFEADGDEIIPSFTTDAFKEAMQWYRGLYEQGAVNGEFVTMQKQNQIDAIAQGKGGIVVTGLFEAKNYMNIARSANPDTPMAWALINDITYEDVPRRINSDTNGGFGGWLAISTSRVKTEGELKSVLGFLDKLLDEEPYTLMTYGIEGTHFTLDDEVVTVTDQTVWEQQVQPYSSSRVSDIVVQFKDDTPYVDEANDKMAENAEFAVINVALPLTSATYDRSWTTIQQAATDAYNKYMVGQLDMAGYEAAIEQLGGQGLDDIVAELSASYAETR</sequence>
<feature type="signal peptide" evidence="2">
    <location>
        <begin position="1"/>
        <end position="22"/>
    </location>
</feature>
<dbReference type="RefSeq" id="WP_191717490.1">
    <property type="nucleotide sequence ID" value="NZ_JACSQP010000001.1"/>
</dbReference>
<comment type="caution">
    <text evidence="3">The sequence shown here is derived from an EMBL/GenBank/DDBJ whole genome shotgun (WGS) entry which is preliminary data.</text>
</comment>
<dbReference type="SUPFAM" id="SSF53850">
    <property type="entry name" value="Periplasmic binding protein-like II"/>
    <property type="match status" value="1"/>
</dbReference>
<dbReference type="PANTHER" id="PTHR43649:SF33">
    <property type="entry name" value="POLYGALACTURONAN_RHAMNOGALACTURONAN-BINDING PROTEIN YTCQ"/>
    <property type="match status" value="1"/>
</dbReference>
<dbReference type="EMBL" id="JACSQP010000001">
    <property type="protein sequence ID" value="MBD7956492.1"/>
    <property type="molecule type" value="Genomic_DNA"/>
</dbReference>
<protein>
    <submittedName>
        <fullName evidence="3">Extracellular solute-binding protein</fullName>
    </submittedName>
</protein>
<proteinExistence type="predicted"/>
<accession>A0ABR8RZ53</accession>
<organism evidence="3 4">
    <name type="scientific">Microbacterium pullorum</name>
    <dbReference type="NCBI Taxonomy" id="2762236"/>
    <lineage>
        <taxon>Bacteria</taxon>
        <taxon>Bacillati</taxon>
        <taxon>Actinomycetota</taxon>
        <taxon>Actinomycetes</taxon>
        <taxon>Micrococcales</taxon>
        <taxon>Microbacteriaceae</taxon>
        <taxon>Microbacterium</taxon>
    </lineage>
</organism>
<keyword evidence="1 2" id="KW-0732">Signal</keyword>